<sequence>MTDFLSPPMRHPGAAGIGRRNLVASAGALLLHSLGLAPALAQSDWPAGKIITWVVPYPPGGSTDVLGRNVAQRVGTALGTNVIVDNKAGATGTIGAAYVAKAAPDGTTLLGTSIGPQAIAPHLMGKLPYDPIAGFEPVVTIGTIPHILVVGADQPFKTVADLVAAAKAQPGQLAFASGGNGTILQMQGELLQQQTGARFIHVPYKGDTPALQDTLAGQVQFLFAPVAAALPHVQAGKLRALAVTSGQRLKALPAVPTMGEVGMKDFVVEQWQAVFAPAKTPAAVVQRLNHEINSALKDPAVVSLADKLGVTLVGGTPKQLGDLQKADSAKWAKVIKDGNIKAE</sequence>
<dbReference type="PIRSF" id="PIRSF017082">
    <property type="entry name" value="YflP"/>
    <property type="match status" value="1"/>
</dbReference>
<evidence type="ECO:0000256" key="1">
    <source>
        <dbReference type="ARBA" id="ARBA00006987"/>
    </source>
</evidence>
<dbReference type="SUPFAM" id="SSF53850">
    <property type="entry name" value="Periplasmic binding protein-like II"/>
    <property type="match status" value="1"/>
</dbReference>
<dbReference type="InterPro" id="IPR005064">
    <property type="entry name" value="BUG"/>
</dbReference>
<dbReference type="Gene3D" id="3.40.190.10">
    <property type="entry name" value="Periplasmic binding protein-like II"/>
    <property type="match status" value="1"/>
</dbReference>
<dbReference type="RefSeq" id="WP_309829965.1">
    <property type="nucleotide sequence ID" value="NZ_JAVIZX010000001.1"/>
</dbReference>
<accession>A0ABU1IDS8</accession>
<evidence type="ECO:0000313" key="3">
    <source>
        <dbReference type="Proteomes" id="UP001267710"/>
    </source>
</evidence>
<comment type="similarity">
    <text evidence="1">Belongs to the UPF0065 (bug) family.</text>
</comment>
<dbReference type="EMBL" id="JAVIZX010000001">
    <property type="protein sequence ID" value="MDR6215385.1"/>
    <property type="molecule type" value="Genomic_DNA"/>
</dbReference>
<keyword evidence="3" id="KW-1185">Reference proteome</keyword>
<protein>
    <submittedName>
        <fullName evidence="2">Tripartite-type tricarboxylate transporter receptor subunit TctC</fullName>
    </submittedName>
</protein>
<keyword evidence="2" id="KW-0675">Receptor</keyword>
<dbReference type="Pfam" id="PF03401">
    <property type="entry name" value="TctC"/>
    <property type="match status" value="1"/>
</dbReference>
<name>A0ABU1IDS8_9BURK</name>
<dbReference type="PANTHER" id="PTHR42928">
    <property type="entry name" value="TRICARBOXYLATE-BINDING PROTEIN"/>
    <property type="match status" value="1"/>
</dbReference>
<dbReference type="PANTHER" id="PTHR42928:SF5">
    <property type="entry name" value="BLR1237 PROTEIN"/>
    <property type="match status" value="1"/>
</dbReference>
<comment type="caution">
    <text evidence="2">The sequence shown here is derived from an EMBL/GenBank/DDBJ whole genome shotgun (WGS) entry which is preliminary data.</text>
</comment>
<gene>
    <name evidence="2" type="ORF">QE399_003074</name>
</gene>
<organism evidence="2 3">
    <name type="scientific">Paracidovorax wautersii</name>
    <dbReference type="NCBI Taxonomy" id="1177982"/>
    <lineage>
        <taxon>Bacteria</taxon>
        <taxon>Pseudomonadati</taxon>
        <taxon>Pseudomonadota</taxon>
        <taxon>Betaproteobacteria</taxon>
        <taxon>Burkholderiales</taxon>
        <taxon>Comamonadaceae</taxon>
        <taxon>Paracidovorax</taxon>
    </lineage>
</organism>
<dbReference type="CDD" id="cd13578">
    <property type="entry name" value="PBP2_Bug27"/>
    <property type="match status" value="1"/>
</dbReference>
<reference evidence="2 3" key="1">
    <citation type="submission" date="2023-08" db="EMBL/GenBank/DDBJ databases">
        <title>Functional and genomic diversity of the sorghum phyllosphere microbiome.</title>
        <authorList>
            <person name="Shade A."/>
        </authorList>
    </citation>
    <scope>NUCLEOTIDE SEQUENCE [LARGE SCALE GENOMIC DNA]</scope>
    <source>
        <strain evidence="2 3">SORGH_AS_0335</strain>
    </source>
</reference>
<dbReference type="Gene3D" id="3.40.190.150">
    <property type="entry name" value="Bordetella uptake gene, domain 1"/>
    <property type="match status" value="1"/>
</dbReference>
<proteinExistence type="inferred from homology"/>
<dbReference type="InterPro" id="IPR042100">
    <property type="entry name" value="Bug_dom1"/>
</dbReference>
<evidence type="ECO:0000313" key="2">
    <source>
        <dbReference type="EMBL" id="MDR6215385.1"/>
    </source>
</evidence>
<dbReference type="Proteomes" id="UP001267710">
    <property type="component" value="Unassembled WGS sequence"/>
</dbReference>